<evidence type="ECO:0000313" key="1">
    <source>
        <dbReference type="EMBL" id="MFD1533182.1"/>
    </source>
</evidence>
<keyword evidence="2" id="KW-1185">Reference proteome</keyword>
<evidence type="ECO:0000313" key="2">
    <source>
        <dbReference type="Proteomes" id="UP001597145"/>
    </source>
</evidence>
<reference evidence="2" key="1">
    <citation type="journal article" date="2019" name="Int. J. Syst. Evol. Microbiol.">
        <title>The Global Catalogue of Microorganisms (GCM) 10K type strain sequencing project: providing services to taxonomists for standard genome sequencing and annotation.</title>
        <authorList>
            <consortium name="The Broad Institute Genomics Platform"/>
            <consortium name="The Broad Institute Genome Sequencing Center for Infectious Disease"/>
            <person name="Wu L."/>
            <person name="Ma J."/>
        </authorList>
    </citation>
    <scope>NUCLEOTIDE SEQUENCE [LARGE SCALE GENOMIC DNA]</scope>
    <source>
        <strain evidence="2">JCM 12165</strain>
    </source>
</reference>
<dbReference type="RefSeq" id="WP_343983582.1">
    <property type="nucleotide sequence ID" value="NZ_BAAAJG010000016.1"/>
</dbReference>
<name>A0ABW4FVX5_9PSEU</name>
<protein>
    <submittedName>
        <fullName evidence="1">Uncharacterized protein</fullName>
    </submittedName>
</protein>
<dbReference type="Proteomes" id="UP001597145">
    <property type="component" value="Unassembled WGS sequence"/>
</dbReference>
<accession>A0ABW4FVX5</accession>
<dbReference type="EMBL" id="JBHUCP010000023">
    <property type="protein sequence ID" value="MFD1533182.1"/>
    <property type="molecule type" value="Genomic_DNA"/>
</dbReference>
<gene>
    <name evidence="1" type="ORF">ACFSCY_27530</name>
</gene>
<organism evidence="1 2">
    <name type="scientific">Pseudonocardia aurantiaca</name>
    <dbReference type="NCBI Taxonomy" id="75290"/>
    <lineage>
        <taxon>Bacteria</taxon>
        <taxon>Bacillati</taxon>
        <taxon>Actinomycetota</taxon>
        <taxon>Actinomycetes</taxon>
        <taxon>Pseudonocardiales</taxon>
        <taxon>Pseudonocardiaceae</taxon>
        <taxon>Pseudonocardia</taxon>
    </lineage>
</organism>
<proteinExistence type="predicted"/>
<comment type="caution">
    <text evidence="1">The sequence shown here is derived from an EMBL/GenBank/DDBJ whole genome shotgun (WGS) entry which is preliminary data.</text>
</comment>
<sequence length="65" mass="7233">MAIEHSSIITAPRGGVWADEVGVITGSLELRTVCGDHGEERVMVRYEGADEWYMVRGATTRPTRR</sequence>